<name>A0ABX0J6H3_9BACL</name>
<organism evidence="1 2">
    <name type="scientific">Paenibacillus agricola</name>
    <dbReference type="NCBI Taxonomy" id="2716264"/>
    <lineage>
        <taxon>Bacteria</taxon>
        <taxon>Bacillati</taxon>
        <taxon>Bacillota</taxon>
        <taxon>Bacilli</taxon>
        <taxon>Bacillales</taxon>
        <taxon>Paenibacillaceae</taxon>
        <taxon>Paenibacillus</taxon>
    </lineage>
</organism>
<keyword evidence="2" id="KW-1185">Reference proteome</keyword>
<proteinExistence type="predicted"/>
<dbReference type="EMBL" id="JAAOIW010000005">
    <property type="protein sequence ID" value="NHN31218.1"/>
    <property type="molecule type" value="Genomic_DNA"/>
</dbReference>
<comment type="caution">
    <text evidence="1">The sequence shown here is derived from an EMBL/GenBank/DDBJ whole genome shotgun (WGS) entry which is preliminary data.</text>
</comment>
<evidence type="ECO:0000313" key="1">
    <source>
        <dbReference type="EMBL" id="NHN31218.1"/>
    </source>
</evidence>
<gene>
    <name evidence="1" type="ORF">G9U52_15370</name>
</gene>
<reference evidence="1" key="1">
    <citation type="submission" date="2020-03" db="EMBL/GenBank/DDBJ databases">
        <title>Draft sequencing of Paenibacilllus sp. S3N08.</title>
        <authorList>
            <person name="Kim D.-U."/>
        </authorList>
    </citation>
    <scope>NUCLEOTIDE SEQUENCE</scope>
    <source>
        <strain evidence="1">S3N08</strain>
    </source>
</reference>
<accession>A0ABX0J6H3</accession>
<protein>
    <submittedName>
        <fullName evidence="1">Uncharacterized protein</fullName>
    </submittedName>
</protein>
<evidence type="ECO:0000313" key="2">
    <source>
        <dbReference type="Proteomes" id="UP001165962"/>
    </source>
</evidence>
<dbReference type="RefSeq" id="WP_166151040.1">
    <property type="nucleotide sequence ID" value="NZ_JAAOIW010000005.1"/>
</dbReference>
<dbReference type="Proteomes" id="UP001165962">
    <property type="component" value="Unassembled WGS sequence"/>
</dbReference>
<sequence length="63" mass="7269">MLAYESSVEYCAACGNPTRLNEVEHKEHGQGQLICVTESQNAVVYFYEQKRNRNVALKELKMF</sequence>